<feature type="compositionally biased region" description="Basic and acidic residues" evidence="1">
    <location>
        <begin position="236"/>
        <end position="245"/>
    </location>
</feature>
<dbReference type="EMBL" id="GBRH01202644">
    <property type="protein sequence ID" value="JAD95251.1"/>
    <property type="molecule type" value="Transcribed_RNA"/>
</dbReference>
<feature type="region of interest" description="Disordered" evidence="1">
    <location>
        <begin position="228"/>
        <end position="282"/>
    </location>
</feature>
<proteinExistence type="predicted"/>
<dbReference type="AlphaFoldDB" id="A0A0A9E593"/>
<reference evidence="2" key="2">
    <citation type="journal article" date="2015" name="Data Brief">
        <title>Shoot transcriptome of the giant reed, Arundo donax.</title>
        <authorList>
            <person name="Barrero R.A."/>
            <person name="Guerrero F.D."/>
            <person name="Moolhuijzen P."/>
            <person name="Goolsby J.A."/>
            <person name="Tidwell J."/>
            <person name="Bellgard S.E."/>
            <person name="Bellgard M.I."/>
        </authorList>
    </citation>
    <scope>NUCLEOTIDE SEQUENCE</scope>
    <source>
        <tissue evidence="2">Shoot tissue taken approximately 20 cm above the soil surface</tissue>
    </source>
</reference>
<feature type="compositionally biased region" description="Basic residues" evidence="1">
    <location>
        <begin position="246"/>
        <end position="255"/>
    </location>
</feature>
<protein>
    <submittedName>
        <fullName evidence="2">CDA1</fullName>
    </submittedName>
</protein>
<reference evidence="2" key="1">
    <citation type="submission" date="2014-09" db="EMBL/GenBank/DDBJ databases">
        <authorList>
            <person name="Magalhaes I.L.F."/>
            <person name="Oliveira U."/>
            <person name="Santos F.R."/>
            <person name="Vidigal T.H.D.A."/>
            <person name="Brescovit A.D."/>
            <person name="Santos A.J."/>
        </authorList>
    </citation>
    <scope>NUCLEOTIDE SEQUENCE</scope>
    <source>
        <tissue evidence="2">Shoot tissue taken approximately 20 cm above the soil surface</tissue>
    </source>
</reference>
<name>A0A0A9E593_ARUDO</name>
<evidence type="ECO:0000313" key="2">
    <source>
        <dbReference type="EMBL" id="JAD95251.1"/>
    </source>
</evidence>
<accession>A0A0A9E593</accession>
<evidence type="ECO:0000256" key="1">
    <source>
        <dbReference type="SAM" id="MobiDB-lite"/>
    </source>
</evidence>
<organism evidence="2">
    <name type="scientific">Arundo donax</name>
    <name type="common">Giant reed</name>
    <name type="synonym">Donax arundinaceus</name>
    <dbReference type="NCBI Taxonomy" id="35708"/>
    <lineage>
        <taxon>Eukaryota</taxon>
        <taxon>Viridiplantae</taxon>
        <taxon>Streptophyta</taxon>
        <taxon>Embryophyta</taxon>
        <taxon>Tracheophyta</taxon>
        <taxon>Spermatophyta</taxon>
        <taxon>Magnoliopsida</taxon>
        <taxon>Liliopsida</taxon>
        <taxon>Poales</taxon>
        <taxon>Poaceae</taxon>
        <taxon>PACMAD clade</taxon>
        <taxon>Arundinoideae</taxon>
        <taxon>Arundineae</taxon>
        <taxon>Arundo</taxon>
    </lineage>
</organism>
<sequence>MWGHRVQEDPGRRLLRHRRPLLLHERRRHHVPGGDASSCYHRNDGRLDGAQCRVVGCRLQAAPGVDPPVAVSHREPRGALTVRRMRRPSGRLRGLSQSLLQVAGNEAIRNRGDGVAQGVVVRLEDEGDIVREEIVGAEGAEEKRRHRAPLGRAVFLGVGGDKDLDAGGAAHLLEELAAVAARHVGDGDGAQRGFPRGGRVGDEELLGVDGLRQRDAAELEVHADVDAATGAQPHGTHGEPRDRGARALHRRRHQQRQQVLHGRDAGRRGGALGLLRAHHEPR</sequence>